<keyword evidence="3" id="KW-0804">Transcription</keyword>
<dbReference type="GO" id="GO:0003700">
    <property type="term" value="F:DNA-binding transcription factor activity"/>
    <property type="evidence" value="ECO:0007669"/>
    <property type="project" value="TreeGrafter"/>
</dbReference>
<gene>
    <name evidence="5" type="ORF">A5481_29475</name>
</gene>
<keyword evidence="2" id="KW-0238">DNA-binding</keyword>
<protein>
    <recommendedName>
        <fullName evidence="4">Transcriptional regulator LacI/GalR-like sensor domain-containing protein</fullName>
    </recommendedName>
</protein>
<dbReference type="PANTHER" id="PTHR30146">
    <property type="entry name" value="LACI-RELATED TRANSCRIPTIONAL REPRESSOR"/>
    <property type="match status" value="1"/>
</dbReference>
<dbReference type="EMBL" id="LWHQ01000080">
    <property type="protein sequence ID" value="OAS15553.1"/>
    <property type="molecule type" value="Genomic_DNA"/>
</dbReference>
<comment type="caution">
    <text evidence="5">The sequence shown here is derived from an EMBL/GenBank/DDBJ whole genome shotgun (WGS) entry which is preliminary data.</text>
</comment>
<accession>A0A179S1D0</accession>
<keyword evidence="1" id="KW-0805">Transcription regulation</keyword>
<dbReference type="GO" id="GO:0000976">
    <property type="term" value="F:transcription cis-regulatory region binding"/>
    <property type="evidence" value="ECO:0007669"/>
    <property type="project" value="TreeGrafter"/>
</dbReference>
<dbReference type="Proteomes" id="UP000078316">
    <property type="component" value="Unassembled WGS sequence"/>
</dbReference>
<sequence>MRLDGQPTYEGGFEAGRCIAALPATQRPDSFYAVSDIIAWSVLDVLRLGGVATGQDIAVAGFDGLSQSARPMYDLTTVEQQVVAMIGSGLDLLQARTRDKGLPDETISLRGRLIEQGLSGPKGR</sequence>
<dbReference type="AlphaFoldDB" id="A0A179S1D0"/>
<dbReference type="InterPro" id="IPR046335">
    <property type="entry name" value="LacI/GalR-like_sensor"/>
</dbReference>
<dbReference type="Pfam" id="PF13377">
    <property type="entry name" value="Peripla_BP_3"/>
    <property type="match status" value="1"/>
</dbReference>
<evidence type="ECO:0000256" key="1">
    <source>
        <dbReference type="ARBA" id="ARBA00023015"/>
    </source>
</evidence>
<evidence type="ECO:0000256" key="3">
    <source>
        <dbReference type="ARBA" id="ARBA00023163"/>
    </source>
</evidence>
<reference evidence="5 6" key="1">
    <citation type="submission" date="2016-04" db="EMBL/GenBank/DDBJ databases">
        <authorList>
            <person name="Evans L.H."/>
            <person name="Alamgir A."/>
            <person name="Owens N."/>
            <person name="Weber N.D."/>
            <person name="Virtaneva K."/>
            <person name="Barbian K."/>
            <person name="Babar A."/>
            <person name="Rosenke K."/>
        </authorList>
    </citation>
    <scope>NUCLEOTIDE SEQUENCE [LARGE SCALE GENOMIC DNA]</scope>
    <source>
        <strain evidence="5 6">PMB02</strain>
    </source>
</reference>
<name>A0A179S1D0_9HYPH</name>
<dbReference type="OrthoDB" id="7170131at2"/>
<dbReference type="SUPFAM" id="SSF53822">
    <property type="entry name" value="Periplasmic binding protein-like I"/>
    <property type="match status" value="1"/>
</dbReference>
<proteinExistence type="predicted"/>
<evidence type="ECO:0000259" key="4">
    <source>
        <dbReference type="Pfam" id="PF13377"/>
    </source>
</evidence>
<feature type="domain" description="Transcriptional regulator LacI/GalR-like sensor" evidence="4">
    <location>
        <begin position="22"/>
        <end position="115"/>
    </location>
</feature>
<dbReference type="STRING" id="427683.A5481_29475"/>
<evidence type="ECO:0000256" key="2">
    <source>
        <dbReference type="ARBA" id="ARBA00023125"/>
    </source>
</evidence>
<dbReference type="RefSeq" id="WP_048434617.1">
    <property type="nucleotide sequence ID" value="NZ_LWHQ01000080.1"/>
</dbReference>
<evidence type="ECO:0000313" key="5">
    <source>
        <dbReference type="EMBL" id="OAS15553.1"/>
    </source>
</evidence>
<dbReference type="PANTHER" id="PTHR30146:SF109">
    <property type="entry name" value="HTH-TYPE TRANSCRIPTIONAL REGULATOR GALS"/>
    <property type="match status" value="1"/>
</dbReference>
<dbReference type="Gene3D" id="3.40.50.2300">
    <property type="match status" value="2"/>
</dbReference>
<organism evidence="5 6">
    <name type="scientific">Methylobacterium platani</name>
    <dbReference type="NCBI Taxonomy" id="427683"/>
    <lineage>
        <taxon>Bacteria</taxon>
        <taxon>Pseudomonadati</taxon>
        <taxon>Pseudomonadota</taxon>
        <taxon>Alphaproteobacteria</taxon>
        <taxon>Hyphomicrobiales</taxon>
        <taxon>Methylobacteriaceae</taxon>
        <taxon>Methylobacterium</taxon>
    </lineage>
</organism>
<dbReference type="InterPro" id="IPR028082">
    <property type="entry name" value="Peripla_BP_I"/>
</dbReference>
<evidence type="ECO:0000313" key="6">
    <source>
        <dbReference type="Proteomes" id="UP000078316"/>
    </source>
</evidence>